<dbReference type="AlphaFoldDB" id="A0A1R0KKB8"/>
<dbReference type="RefSeq" id="WP_076164980.1">
    <property type="nucleotide sequence ID" value="NZ_JBEZVB010000052.1"/>
</dbReference>
<dbReference type="STRING" id="76021.BS329_30565"/>
<accession>A0A1R0KKB8</accession>
<dbReference type="Proteomes" id="UP000187486">
    <property type="component" value="Unassembled WGS sequence"/>
</dbReference>
<dbReference type="Gene3D" id="3.40.50.880">
    <property type="match status" value="1"/>
</dbReference>
<comment type="caution">
    <text evidence="1">The sequence shown here is derived from an EMBL/GenBank/DDBJ whole genome shotgun (WGS) entry which is preliminary data.</text>
</comment>
<dbReference type="SUPFAM" id="SSF52317">
    <property type="entry name" value="Class I glutamine amidotransferase-like"/>
    <property type="match status" value="1"/>
</dbReference>
<reference evidence="1 2" key="1">
    <citation type="submission" date="2016-01" db="EMBL/GenBank/DDBJ databases">
        <title>Amycolatopsis coloradensis genome sequencing and assembly.</title>
        <authorList>
            <person name="Mayilraj S."/>
        </authorList>
    </citation>
    <scope>NUCLEOTIDE SEQUENCE [LARGE SCALE GENOMIC DNA]</scope>
    <source>
        <strain evidence="1 2">DSM 44225</strain>
    </source>
</reference>
<evidence type="ECO:0000313" key="2">
    <source>
        <dbReference type="Proteomes" id="UP000187486"/>
    </source>
</evidence>
<dbReference type="EMBL" id="MQUQ01000017">
    <property type="protein sequence ID" value="OLZ46567.1"/>
    <property type="molecule type" value="Genomic_DNA"/>
</dbReference>
<proteinExistence type="predicted"/>
<organism evidence="1 2">
    <name type="scientific">Amycolatopsis coloradensis</name>
    <dbReference type="NCBI Taxonomy" id="76021"/>
    <lineage>
        <taxon>Bacteria</taxon>
        <taxon>Bacillati</taxon>
        <taxon>Actinomycetota</taxon>
        <taxon>Actinomycetes</taxon>
        <taxon>Pseudonocardiales</taxon>
        <taxon>Pseudonocardiaceae</taxon>
        <taxon>Amycolatopsis</taxon>
    </lineage>
</organism>
<dbReference type="OrthoDB" id="3078420at2"/>
<keyword evidence="2" id="KW-1185">Reference proteome</keyword>
<dbReference type="InterPro" id="IPR029062">
    <property type="entry name" value="Class_I_gatase-like"/>
</dbReference>
<evidence type="ECO:0000313" key="1">
    <source>
        <dbReference type="EMBL" id="OLZ46567.1"/>
    </source>
</evidence>
<gene>
    <name evidence="1" type="ORF">BS329_30565</name>
</gene>
<name>A0A1R0KKB8_9PSEU</name>
<evidence type="ECO:0008006" key="3">
    <source>
        <dbReference type="Google" id="ProtNLM"/>
    </source>
</evidence>
<sequence length="263" mass="27628">MAGTYLIGGGWPPDPLHDVYAAFADEVSDRPGDLVYLLQTGVNPRGWRRHFRDLGLPPARQVTVRTGRAVQLDDIEAAAGVFVCGGDNPLYQAALSEHTHAIRAYLAEHDIPYAGFSAGAAVAGADAVVGGAVRIRPDGRQVPVAPSERDEGVPLLTIVPGLGLVPFGVDVHATQWGTLTRLIHAVASGVLDDGWGLDAHAAVRITADGRTDIFGPGNVYRVRSAGTGSADVSVDRSVQVEILASGKGPVVSPRLTKDRRTLP</sequence>
<protein>
    <recommendedName>
        <fullName evidence="3">Cyanophycinase</fullName>
    </recommendedName>
</protein>